<dbReference type="PANTHER" id="PTHR33067">
    <property type="entry name" value="RNA-DIRECTED DNA POLYMERASE-RELATED"/>
    <property type="match status" value="1"/>
</dbReference>
<dbReference type="Gene3D" id="2.40.70.10">
    <property type="entry name" value="Acid Proteases"/>
    <property type="match status" value="1"/>
</dbReference>
<name>A0ABQ5DHY5_9ASTR</name>
<comment type="caution">
    <text evidence="1">The sequence shown here is derived from an EMBL/GenBank/DDBJ whole genome shotgun (WGS) entry which is preliminary data.</text>
</comment>
<evidence type="ECO:0000313" key="2">
    <source>
        <dbReference type="Proteomes" id="UP001151760"/>
    </source>
</evidence>
<dbReference type="PANTHER" id="PTHR33067:SF35">
    <property type="entry name" value="ASPARTIC PEPTIDASE DDI1-TYPE DOMAIN-CONTAINING PROTEIN"/>
    <property type="match status" value="1"/>
</dbReference>
<dbReference type="Proteomes" id="UP001151760">
    <property type="component" value="Unassembled WGS sequence"/>
</dbReference>
<organism evidence="1 2">
    <name type="scientific">Tanacetum coccineum</name>
    <dbReference type="NCBI Taxonomy" id="301880"/>
    <lineage>
        <taxon>Eukaryota</taxon>
        <taxon>Viridiplantae</taxon>
        <taxon>Streptophyta</taxon>
        <taxon>Embryophyta</taxon>
        <taxon>Tracheophyta</taxon>
        <taxon>Spermatophyta</taxon>
        <taxon>Magnoliopsida</taxon>
        <taxon>eudicotyledons</taxon>
        <taxon>Gunneridae</taxon>
        <taxon>Pentapetalae</taxon>
        <taxon>asterids</taxon>
        <taxon>campanulids</taxon>
        <taxon>Asterales</taxon>
        <taxon>Asteraceae</taxon>
        <taxon>Asteroideae</taxon>
        <taxon>Anthemideae</taxon>
        <taxon>Anthemidinae</taxon>
        <taxon>Tanacetum</taxon>
    </lineage>
</organism>
<sequence>MKKLPSRPPITIPINHPLCPFPPSLRSKKKMTMMNEFCLSSEKFISIYLFLEAMIHMPKDAKVLKDLLSHKEKLKKAASSVKLIEECLTVVQRSLPQKEGDLGSFILQCIIDPLTVKNALADLGANINLMSHSLFLQLGISKLKLTRISKNHRRIILNSVENGPLVWPTVEQKDDTIRLKIYEELSDKENLQDVYDLKATKIVLQSLPPDVYALVNHHKITKDIWDRVKLLMQGTSLPRQEYECKMYDKFDKFSCESLPPEWGKFMIDVRLARDLHTSNYDQHANEACLMRESFPNPLALVGNYHPQPSHFNN</sequence>
<accession>A0ABQ5DHY5</accession>
<dbReference type="EMBL" id="BQNB010015318">
    <property type="protein sequence ID" value="GJT38620.1"/>
    <property type="molecule type" value="Genomic_DNA"/>
</dbReference>
<dbReference type="InterPro" id="IPR021109">
    <property type="entry name" value="Peptidase_aspartic_dom_sf"/>
</dbReference>
<protein>
    <submittedName>
        <fullName evidence="1">Uncharacterized protein</fullName>
    </submittedName>
</protein>
<keyword evidence="2" id="KW-1185">Reference proteome</keyword>
<evidence type="ECO:0000313" key="1">
    <source>
        <dbReference type="EMBL" id="GJT38620.1"/>
    </source>
</evidence>
<gene>
    <name evidence="1" type="ORF">Tco_0938485</name>
</gene>
<reference evidence="1" key="1">
    <citation type="journal article" date="2022" name="Int. J. Mol. Sci.">
        <title>Draft Genome of Tanacetum Coccineum: Genomic Comparison of Closely Related Tanacetum-Family Plants.</title>
        <authorList>
            <person name="Yamashiro T."/>
            <person name="Shiraishi A."/>
            <person name="Nakayama K."/>
            <person name="Satake H."/>
        </authorList>
    </citation>
    <scope>NUCLEOTIDE SEQUENCE</scope>
</reference>
<proteinExistence type="predicted"/>
<reference evidence="1" key="2">
    <citation type="submission" date="2022-01" db="EMBL/GenBank/DDBJ databases">
        <authorList>
            <person name="Yamashiro T."/>
            <person name="Shiraishi A."/>
            <person name="Satake H."/>
            <person name="Nakayama K."/>
        </authorList>
    </citation>
    <scope>NUCLEOTIDE SEQUENCE</scope>
</reference>